<protein>
    <submittedName>
        <fullName evidence="5">Dynein heavy chain 3, axonemal-like 5</fullName>
    </submittedName>
</protein>
<dbReference type="Pfam" id="PF12777">
    <property type="entry name" value="MT"/>
    <property type="match status" value="1"/>
</dbReference>
<feature type="non-terminal residue" evidence="5">
    <location>
        <position position="564"/>
    </location>
</feature>
<feature type="domain" description="Dynein heavy chain coiled coil stalk" evidence="3">
    <location>
        <begin position="6"/>
        <end position="89"/>
    </location>
</feature>
<dbReference type="Gene3D" id="1.20.920.20">
    <property type="match status" value="1"/>
</dbReference>
<dbReference type="InterPro" id="IPR035706">
    <property type="entry name" value="AAA_9"/>
</dbReference>
<evidence type="ECO:0000259" key="2">
    <source>
        <dbReference type="Pfam" id="PF03028"/>
    </source>
</evidence>
<dbReference type="Proteomes" id="UP000747542">
    <property type="component" value="Unassembled WGS sequence"/>
</dbReference>
<dbReference type="GO" id="GO:0030286">
    <property type="term" value="C:dynein complex"/>
    <property type="evidence" value="ECO:0007669"/>
    <property type="project" value="InterPro"/>
</dbReference>
<name>A0A8J5N5C0_HOMAM</name>
<dbReference type="GO" id="GO:0008569">
    <property type="term" value="F:minus-end-directed microtubule motor activity"/>
    <property type="evidence" value="ECO:0007669"/>
    <property type="project" value="InterPro"/>
</dbReference>
<dbReference type="PANTHER" id="PTHR22878">
    <property type="entry name" value="DYNEIN HEAVY CHAIN 6, AXONEMAL-LIKE-RELATED"/>
    <property type="match status" value="1"/>
</dbReference>
<dbReference type="Gene3D" id="1.10.8.1220">
    <property type="match status" value="1"/>
</dbReference>
<dbReference type="PANTHER" id="PTHR22878:SF71">
    <property type="entry name" value="DYNEIN, AXONEMAL, HEAVY CHAIN 3"/>
    <property type="match status" value="1"/>
</dbReference>
<sequence length="564" mass="63626">VTDKLQALNDEFTKKQKEKKDLEDSIVRCEQKRDRSERLIGGLGGERDRWSNEAQQLSESLENIVGDVLIAAAIVAYLGAFTVDYREELGISCSVKFVLYDTLGDPVQSRTWQLAGLPFDTFSVDNAIIVAHSRRWPLMIDPQGQANKWVVNMEKENGLQVVRQTDQSFTRVLEEALQKGLPLLIEGVGEELDPILDPVLLRQTFKQQGVDHVRVGEVVTEYHNNFRLYITTRLRNPHFLPQVTVKVVVLNFLITKMGLENQLLGLVVAHERPQLEERKNRLLVESAHNRRALQKTQEKILEVLSQEISAKEEVVQQTEQEIDAARGAYKPVAIHASVLFFCVSDMAAIEPISSDTSDDVNSRILLLNFYLTRAIFLSVTRSLFERDKILFSFMLYVRLQQAQGRVKEDVWRFLLTGGKGVLDNLHGAPPAPWLSEKAWTLLVQAADCESLSGVHEHLANNVEAWEEVYISAAPYLANFPQPFHQLHGLDRLALVKCIRPDKVTLAIQFDISSSYDDSTCSTPLIFILSPSTDPVAALRRFAIEKEMGEEDVQVISLGQGQVSD</sequence>
<evidence type="ECO:0000313" key="6">
    <source>
        <dbReference type="Proteomes" id="UP000747542"/>
    </source>
</evidence>
<dbReference type="Gene3D" id="3.40.50.300">
    <property type="entry name" value="P-loop containing nucleotide triphosphate hydrolases"/>
    <property type="match status" value="2"/>
</dbReference>
<dbReference type="InterPro" id="IPR026983">
    <property type="entry name" value="DHC"/>
</dbReference>
<reference evidence="5" key="1">
    <citation type="journal article" date="2021" name="Sci. Adv.">
        <title>The American lobster genome reveals insights on longevity, neural, and immune adaptations.</title>
        <authorList>
            <person name="Polinski J.M."/>
            <person name="Zimin A.V."/>
            <person name="Clark K.F."/>
            <person name="Kohn A.B."/>
            <person name="Sadowski N."/>
            <person name="Timp W."/>
            <person name="Ptitsyn A."/>
            <person name="Khanna P."/>
            <person name="Romanova D.Y."/>
            <person name="Williams P."/>
            <person name="Greenwood S.J."/>
            <person name="Moroz L.L."/>
            <person name="Walt D.R."/>
            <person name="Bodnar A.G."/>
        </authorList>
    </citation>
    <scope>NUCLEOTIDE SEQUENCE</scope>
    <source>
        <strain evidence="5">GMGI-L3</strain>
    </source>
</reference>
<dbReference type="AlphaFoldDB" id="A0A8J5N5C0"/>
<accession>A0A8J5N5C0</accession>
<feature type="domain" description="Dynein heavy chain region D6 P-loop" evidence="2">
    <location>
        <begin position="520"/>
        <end position="561"/>
    </location>
</feature>
<dbReference type="GO" id="GO:0051959">
    <property type="term" value="F:dynein light intermediate chain binding"/>
    <property type="evidence" value="ECO:0007669"/>
    <property type="project" value="InterPro"/>
</dbReference>
<dbReference type="GO" id="GO:0007018">
    <property type="term" value="P:microtubule-based movement"/>
    <property type="evidence" value="ECO:0007669"/>
    <property type="project" value="InterPro"/>
</dbReference>
<dbReference type="InterPro" id="IPR024743">
    <property type="entry name" value="Dynein_HC_stalk"/>
</dbReference>
<evidence type="ECO:0000256" key="1">
    <source>
        <dbReference type="SAM" id="Coils"/>
    </source>
</evidence>
<feature type="coiled-coil region" evidence="1">
    <location>
        <begin position="301"/>
        <end position="328"/>
    </location>
</feature>
<keyword evidence="1" id="KW-0175">Coiled coil</keyword>
<organism evidence="5 6">
    <name type="scientific">Homarus americanus</name>
    <name type="common">American lobster</name>
    <dbReference type="NCBI Taxonomy" id="6706"/>
    <lineage>
        <taxon>Eukaryota</taxon>
        <taxon>Metazoa</taxon>
        <taxon>Ecdysozoa</taxon>
        <taxon>Arthropoda</taxon>
        <taxon>Crustacea</taxon>
        <taxon>Multicrustacea</taxon>
        <taxon>Malacostraca</taxon>
        <taxon>Eumalacostraca</taxon>
        <taxon>Eucarida</taxon>
        <taxon>Decapoda</taxon>
        <taxon>Pleocyemata</taxon>
        <taxon>Astacidea</taxon>
        <taxon>Nephropoidea</taxon>
        <taxon>Nephropidae</taxon>
        <taxon>Homarus</taxon>
    </lineage>
</organism>
<evidence type="ECO:0000259" key="3">
    <source>
        <dbReference type="Pfam" id="PF12777"/>
    </source>
</evidence>
<dbReference type="InterPro" id="IPR004273">
    <property type="entry name" value="Dynein_heavy_D6_P-loop"/>
</dbReference>
<dbReference type="GO" id="GO:0045505">
    <property type="term" value="F:dynein intermediate chain binding"/>
    <property type="evidence" value="ECO:0007669"/>
    <property type="project" value="InterPro"/>
</dbReference>
<dbReference type="EMBL" id="JAHLQT010009531">
    <property type="protein sequence ID" value="KAG7173547.1"/>
    <property type="molecule type" value="Genomic_DNA"/>
</dbReference>
<feature type="domain" description="Dynein heavy chain ATP-binding dynein motor region" evidence="4">
    <location>
        <begin position="110"/>
        <end position="307"/>
    </location>
</feature>
<gene>
    <name evidence="5" type="primary">Dnah3-L5</name>
    <name evidence="5" type="ORF">Hamer_G026840</name>
</gene>
<evidence type="ECO:0000313" key="5">
    <source>
        <dbReference type="EMBL" id="KAG7173547.1"/>
    </source>
</evidence>
<dbReference type="Pfam" id="PF03028">
    <property type="entry name" value="Dynein_heavy"/>
    <property type="match status" value="1"/>
</dbReference>
<evidence type="ECO:0000259" key="4">
    <source>
        <dbReference type="Pfam" id="PF12781"/>
    </source>
</evidence>
<dbReference type="Pfam" id="PF12781">
    <property type="entry name" value="AAA_9"/>
    <property type="match status" value="1"/>
</dbReference>
<keyword evidence="6" id="KW-1185">Reference proteome</keyword>
<proteinExistence type="predicted"/>
<comment type="caution">
    <text evidence="5">The sequence shown here is derived from an EMBL/GenBank/DDBJ whole genome shotgun (WGS) entry which is preliminary data.</text>
</comment>
<dbReference type="FunFam" id="3.40.50.300:FF:001145">
    <property type="entry name" value="Putative dynein heavy chain"/>
    <property type="match status" value="1"/>
</dbReference>
<feature type="coiled-coil region" evidence="1">
    <location>
        <begin position="5"/>
        <end position="39"/>
    </location>
</feature>
<dbReference type="InterPro" id="IPR027417">
    <property type="entry name" value="P-loop_NTPase"/>
</dbReference>